<sequence>MKILITGGAGYIGSMVCHSLADHGHEPIIIDSMITGSRQQVDQFPTFTGDIADDDLIKNIIKEHPEIESVVHCAGKILVAESALNPDQYYYENVSKSLQLFTTLRTIGIKKILFSSSASIYEAKNGESVDEDSILSPLSPYAKTKFMTELILEDFCNAFEIGGIVLRYFNPIGADPKMRCGPSLDNTSHLLGNLVRAAEGYTANIKITGSNWPTKDGTGVRDYIHVWDLAEAHVAALESFHSILASKSKFEKINIGGGSPTTVKEFIETFEQVYGCEIATVEAPPRDGDTAGAFANIRKAERLMNWQPRMSVEQGIADAIKWHRKMTD</sequence>
<keyword evidence="4" id="KW-0413">Isomerase</keyword>
<evidence type="ECO:0000256" key="1">
    <source>
        <dbReference type="ARBA" id="ARBA00001911"/>
    </source>
</evidence>
<dbReference type="InterPro" id="IPR036291">
    <property type="entry name" value="NAD(P)-bd_dom_sf"/>
</dbReference>
<dbReference type="PANTHER" id="PTHR43725:SF53">
    <property type="entry name" value="UDP-ARABINOSE 4-EPIMERASE 1"/>
    <property type="match status" value="1"/>
</dbReference>
<evidence type="ECO:0000256" key="2">
    <source>
        <dbReference type="ARBA" id="ARBA00007637"/>
    </source>
</evidence>
<evidence type="ECO:0000256" key="3">
    <source>
        <dbReference type="ARBA" id="ARBA00023027"/>
    </source>
</evidence>
<feature type="domain" description="NAD-dependent epimerase/dehydratase" evidence="6">
    <location>
        <begin position="3"/>
        <end position="256"/>
    </location>
</feature>
<dbReference type="PANTHER" id="PTHR43725">
    <property type="entry name" value="UDP-GLUCOSE 4-EPIMERASE"/>
    <property type="match status" value="1"/>
</dbReference>
<dbReference type="InterPro" id="IPR005886">
    <property type="entry name" value="UDP_G4E"/>
</dbReference>
<keyword evidence="5" id="KW-0119">Carbohydrate metabolism</keyword>
<name>A0A381UE75_9ZZZZ</name>
<protein>
    <recommendedName>
        <fullName evidence="6">NAD-dependent epimerase/dehydratase domain-containing protein</fullName>
    </recommendedName>
</protein>
<dbReference type="Pfam" id="PF01370">
    <property type="entry name" value="Epimerase"/>
    <property type="match status" value="1"/>
</dbReference>
<dbReference type="GO" id="GO:0003978">
    <property type="term" value="F:UDP-glucose 4-epimerase activity"/>
    <property type="evidence" value="ECO:0007669"/>
    <property type="project" value="InterPro"/>
</dbReference>
<dbReference type="NCBIfam" id="TIGR01179">
    <property type="entry name" value="galE"/>
    <property type="match status" value="1"/>
</dbReference>
<evidence type="ECO:0000259" key="6">
    <source>
        <dbReference type="Pfam" id="PF01370"/>
    </source>
</evidence>
<evidence type="ECO:0000313" key="7">
    <source>
        <dbReference type="EMBL" id="SVA25928.1"/>
    </source>
</evidence>
<comment type="similarity">
    <text evidence="2">Belongs to the NAD(P)-dependent epimerase/dehydratase family.</text>
</comment>
<dbReference type="AlphaFoldDB" id="A0A381UE75"/>
<evidence type="ECO:0000256" key="4">
    <source>
        <dbReference type="ARBA" id="ARBA00023235"/>
    </source>
</evidence>
<accession>A0A381UE75</accession>
<dbReference type="SUPFAM" id="SSF51735">
    <property type="entry name" value="NAD(P)-binding Rossmann-fold domains"/>
    <property type="match status" value="1"/>
</dbReference>
<dbReference type="Gene3D" id="3.90.25.10">
    <property type="entry name" value="UDP-galactose 4-epimerase, domain 1"/>
    <property type="match status" value="1"/>
</dbReference>
<keyword evidence="3" id="KW-0520">NAD</keyword>
<proteinExistence type="inferred from homology"/>
<reference evidence="7" key="1">
    <citation type="submission" date="2018-05" db="EMBL/GenBank/DDBJ databases">
        <authorList>
            <person name="Lanie J.A."/>
            <person name="Ng W.-L."/>
            <person name="Kazmierczak K.M."/>
            <person name="Andrzejewski T.M."/>
            <person name="Davidsen T.M."/>
            <person name="Wayne K.J."/>
            <person name="Tettelin H."/>
            <person name="Glass J.I."/>
            <person name="Rusch D."/>
            <person name="Podicherti R."/>
            <person name="Tsui H.-C.T."/>
            <person name="Winkler M.E."/>
        </authorList>
    </citation>
    <scope>NUCLEOTIDE SEQUENCE</scope>
</reference>
<dbReference type="Gene3D" id="3.40.50.720">
    <property type="entry name" value="NAD(P)-binding Rossmann-like Domain"/>
    <property type="match status" value="1"/>
</dbReference>
<comment type="cofactor">
    <cofactor evidence="1">
        <name>NAD(+)</name>
        <dbReference type="ChEBI" id="CHEBI:57540"/>
    </cofactor>
</comment>
<gene>
    <name evidence="7" type="ORF">METZ01_LOCUS78782</name>
</gene>
<evidence type="ECO:0000256" key="5">
    <source>
        <dbReference type="ARBA" id="ARBA00023277"/>
    </source>
</evidence>
<organism evidence="7">
    <name type="scientific">marine metagenome</name>
    <dbReference type="NCBI Taxonomy" id="408172"/>
    <lineage>
        <taxon>unclassified sequences</taxon>
        <taxon>metagenomes</taxon>
        <taxon>ecological metagenomes</taxon>
    </lineage>
</organism>
<dbReference type="EMBL" id="UINC01006172">
    <property type="protein sequence ID" value="SVA25928.1"/>
    <property type="molecule type" value="Genomic_DNA"/>
</dbReference>
<dbReference type="GO" id="GO:0006012">
    <property type="term" value="P:galactose metabolic process"/>
    <property type="evidence" value="ECO:0007669"/>
    <property type="project" value="InterPro"/>
</dbReference>
<dbReference type="InterPro" id="IPR001509">
    <property type="entry name" value="Epimerase_deHydtase"/>
</dbReference>